<accession>A0A6J6DMP5</accession>
<dbReference type="Pfam" id="PF10103">
    <property type="entry name" value="Zincin_2"/>
    <property type="match status" value="1"/>
</dbReference>
<organism evidence="1">
    <name type="scientific">freshwater metagenome</name>
    <dbReference type="NCBI Taxonomy" id="449393"/>
    <lineage>
        <taxon>unclassified sequences</taxon>
        <taxon>metagenomes</taxon>
        <taxon>ecological metagenomes</taxon>
    </lineage>
</organism>
<protein>
    <submittedName>
        <fullName evidence="1">Unannotated protein</fullName>
    </submittedName>
</protein>
<reference evidence="1" key="1">
    <citation type="submission" date="2020-05" db="EMBL/GenBank/DDBJ databases">
        <authorList>
            <person name="Chiriac C."/>
            <person name="Salcher M."/>
            <person name="Ghai R."/>
            <person name="Kavagutti S V."/>
        </authorList>
    </citation>
    <scope>NUCLEOTIDE SEQUENCE</scope>
</reference>
<sequence length="58" mass="6549">MWQQVTDAVGLEKRAAIWSHPDLLPTEQDIKDPAKLIERALKQNPDDEIDAALRDLLG</sequence>
<proteinExistence type="predicted"/>
<evidence type="ECO:0000313" key="1">
    <source>
        <dbReference type="EMBL" id="CAB4565470.1"/>
    </source>
</evidence>
<gene>
    <name evidence="1" type="ORF">UFOPK1639_00711</name>
</gene>
<dbReference type="PANTHER" id="PTHR39420:SF2">
    <property type="entry name" value="HYDROLASE"/>
    <property type="match status" value="1"/>
</dbReference>
<dbReference type="PANTHER" id="PTHR39420">
    <property type="match status" value="1"/>
</dbReference>
<dbReference type="SUPFAM" id="SSF55486">
    <property type="entry name" value="Metalloproteases ('zincins'), catalytic domain"/>
    <property type="match status" value="1"/>
</dbReference>
<dbReference type="EMBL" id="CAEZTH010000081">
    <property type="protein sequence ID" value="CAB4565470.1"/>
    <property type="molecule type" value="Genomic_DNA"/>
</dbReference>
<dbReference type="AlphaFoldDB" id="A0A6J6DMP5"/>
<name>A0A6J6DMP5_9ZZZZ</name>
<dbReference type="InterPro" id="IPR018766">
    <property type="entry name" value="Zinicin_2"/>
</dbReference>